<evidence type="ECO:0000256" key="1">
    <source>
        <dbReference type="ARBA" id="ARBA00022552"/>
    </source>
</evidence>
<reference evidence="6" key="1">
    <citation type="submission" date="2018-05" db="EMBL/GenBank/DDBJ databases">
        <authorList>
            <person name="Lanie J.A."/>
            <person name="Ng W.-L."/>
            <person name="Kazmierczak K.M."/>
            <person name="Andrzejewski T.M."/>
            <person name="Davidsen T.M."/>
            <person name="Wayne K.J."/>
            <person name="Tettelin H."/>
            <person name="Glass J.I."/>
            <person name="Rusch D."/>
            <person name="Podicherti R."/>
            <person name="Tsui H.-C.T."/>
            <person name="Winkler M.E."/>
        </authorList>
    </citation>
    <scope>NUCLEOTIDE SEQUENCE</scope>
</reference>
<proteinExistence type="inferred from homology"/>
<dbReference type="InterPro" id="IPR050082">
    <property type="entry name" value="RNA_methyltr_RlmE"/>
</dbReference>
<dbReference type="InterPro" id="IPR015507">
    <property type="entry name" value="rRNA-MeTfrase_E"/>
</dbReference>
<evidence type="ECO:0000256" key="2">
    <source>
        <dbReference type="ARBA" id="ARBA00022603"/>
    </source>
</evidence>
<name>A0A382WSQ5_9ZZZZ</name>
<gene>
    <name evidence="6" type="ORF">METZ01_LOCUS414696</name>
</gene>
<evidence type="ECO:0000256" key="3">
    <source>
        <dbReference type="ARBA" id="ARBA00022679"/>
    </source>
</evidence>
<organism evidence="6">
    <name type="scientific">marine metagenome</name>
    <dbReference type="NCBI Taxonomy" id="408172"/>
    <lineage>
        <taxon>unclassified sequences</taxon>
        <taxon>metagenomes</taxon>
        <taxon>ecological metagenomes</taxon>
    </lineage>
</organism>
<evidence type="ECO:0000313" key="6">
    <source>
        <dbReference type="EMBL" id="SVD61842.1"/>
    </source>
</evidence>
<dbReference type="InterPro" id="IPR029063">
    <property type="entry name" value="SAM-dependent_MTases_sf"/>
</dbReference>
<keyword evidence="2" id="KW-0489">Methyltransferase</keyword>
<evidence type="ECO:0000256" key="4">
    <source>
        <dbReference type="ARBA" id="ARBA00022691"/>
    </source>
</evidence>
<dbReference type="Pfam" id="PF01728">
    <property type="entry name" value="FtsJ"/>
    <property type="match status" value="1"/>
</dbReference>
<dbReference type="HAMAP" id="MF_01547">
    <property type="entry name" value="RNA_methyltr_E"/>
    <property type="match status" value="1"/>
</dbReference>
<dbReference type="PANTHER" id="PTHR10920">
    <property type="entry name" value="RIBOSOMAL RNA METHYLTRANSFERASE"/>
    <property type="match status" value="1"/>
</dbReference>
<sequence>MAVKKIQDHYFKEARKQGYAARSAFKLEEMDRKFRLLRKGQRVLDLGCAPGSWLQYAAKRVLPEGSLTGVDLKPVKINLPDQVRTFQKDIYMLDETIFESSQFDLVLSDMAPDTTGIPSVDSQRSYDLNAQALLLAKRHLKSGGTLVVKAFQGEPLNQLKSDFRSSFNSFKLFKPKSSRSESVEIYLLGFGMSPQ</sequence>
<feature type="domain" description="Ribosomal RNA methyltransferase FtsJ" evidence="5">
    <location>
        <begin position="19"/>
        <end position="191"/>
    </location>
</feature>
<dbReference type="AlphaFoldDB" id="A0A382WSQ5"/>
<protein>
    <recommendedName>
        <fullName evidence="5">Ribosomal RNA methyltransferase FtsJ domain-containing protein</fullName>
    </recommendedName>
</protein>
<dbReference type="PIRSF" id="PIRSF005461">
    <property type="entry name" value="23S_rRNA_mtase"/>
    <property type="match status" value="1"/>
</dbReference>
<evidence type="ECO:0000259" key="5">
    <source>
        <dbReference type="Pfam" id="PF01728"/>
    </source>
</evidence>
<keyword evidence="1" id="KW-0698">rRNA processing</keyword>
<dbReference type="PANTHER" id="PTHR10920:SF18">
    <property type="entry name" value="RRNA METHYLTRANSFERASE 2, MITOCHONDRIAL"/>
    <property type="match status" value="1"/>
</dbReference>
<dbReference type="InterPro" id="IPR002877">
    <property type="entry name" value="RNA_MeTrfase_FtsJ_dom"/>
</dbReference>
<dbReference type="GO" id="GO:0008650">
    <property type="term" value="F:rRNA (uridine-2'-O-)-methyltransferase activity"/>
    <property type="evidence" value="ECO:0007669"/>
    <property type="project" value="TreeGrafter"/>
</dbReference>
<dbReference type="Gene3D" id="3.40.50.150">
    <property type="entry name" value="Vaccinia Virus protein VP39"/>
    <property type="match status" value="1"/>
</dbReference>
<dbReference type="SUPFAM" id="SSF53335">
    <property type="entry name" value="S-adenosyl-L-methionine-dependent methyltransferases"/>
    <property type="match status" value="1"/>
</dbReference>
<keyword evidence="4" id="KW-0949">S-adenosyl-L-methionine</keyword>
<dbReference type="EMBL" id="UINC01162212">
    <property type="protein sequence ID" value="SVD61842.1"/>
    <property type="molecule type" value="Genomic_DNA"/>
</dbReference>
<accession>A0A382WSQ5</accession>
<keyword evidence="3" id="KW-0808">Transferase</keyword>